<accession>A0AAD9PK81</accession>
<dbReference type="EMBL" id="JALLKP010000002">
    <property type="protein sequence ID" value="KAK2196353.1"/>
    <property type="molecule type" value="Genomic_DNA"/>
</dbReference>
<keyword evidence="2" id="KW-1185">Reference proteome</keyword>
<reference evidence="1" key="1">
    <citation type="journal article" date="2023" name="Nat. Microbiol.">
        <title>Babesia duncani multi-omics identifies virulence factors and drug targets.</title>
        <authorList>
            <person name="Singh P."/>
            <person name="Lonardi S."/>
            <person name="Liang Q."/>
            <person name="Vydyam P."/>
            <person name="Khabirova E."/>
            <person name="Fang T."/>
            <person name="Gihaz S."/>
            <person name="Thekkiniath J."/>
            <person name="Munshi M."/>
            <person name="Abel S."/>
            <person name="Ciampossin L."/>
            <person name="Batugedara G."/>
            <person name="Gupta M."/>
            <person name="Lu X.M."/>
            <person name="Lenz T."/>
            <person name="Chakravarty S."/>
            <person name="Cornillot E."/>
            <person name="Hu Y."/>
            <person name="Ma W."/>
            <person name="Gonzalez L.M."/>
            <person name="Sanchez S."/>
            <person name="Estrada K."/>
            <person name="Sanchez-Flores A."/>
            <person name="Montero E."/>
            <person name="Harb O.S."/>
            <person name="Le Roch K.G."/>
            <person name="Mamoun C.B."/>
        </authorList>
    </citation>
    <scope>NUCLEOTIDE SEQUENCE</scope>
    <source>
        <strain evidence="1">WA1</strain>
    </source>
</reference>
<protein>
    <submittedName>
        <fullName evidence="1">Uncharacterized protein</fullName>
    </submittedName>
</protein>
<proteinExistence type="predicted"/>
<dbReference type="GeneID" id="94335894"/>
<dbReference type="Proteomes" id="UP001214638">
    <property type="component" value="Unassembled WGS sequence"/>
</dbReference>
<dbReference type="RefSeq" id="XP_067803195.1">
    <property type="nucleotide sequence ID" value="XM_067946631.1"/>
</dbReference>
<comment type="caution">
    <text evidence="1">The sequence shown here is derived from an EMBL/GenBank/DDBJ whole genome shotgun (WGS) entry which is preliminary data.</text>
</comment>
<dbReference type="AlphaFoldDB" id="A0AAD9PK81"/>
<dbReference type="KEGG" id="bdw:94335894"/>
<organism evidence="1 2">
    <name type="scientific">Babesia duncani</name>
    <dbReference type="NCBI Taxonomy" id="323732"/>
    <lineage>
        <taxon>Eukaryota</taxon>
        <taxon>Sar</taxon>
        <taxon>Alveolata</taxon>
        <taxon>Apicomplexa</taxon>
        <taxon>Aconoidasida</taxon>
        <taxon>Piroplasmida</taxon>
        <taxon>Babesiidae</taxon>
        <taxon>Babesia</taxon>
    </lineage>
</organism>
<gene>
    <name evidence="1" type="ORF">BdWA1_001596</name>
</gene>
<name>A0AAD9PK81_9APIC</name>
<sequence>MESCCSFGEFYGLSKRFIQSAAMVMARENHGSAAAENIQDLMDLSWGLTEACFACGGYGGCKYCDYCGDVLHDDVNCGDFYVTRQGINLCPICQNSDHRYKWFLSPDIERERLAMRLWGIRMERLQNKILDAFSSAAKGGIDGVTIDPNKMLISSMEVAAFTSDPDAFSENHKSYMSELREAFDNFECLW</sequence>
<evidence type="ECO:0000313" key="1">
    <source>
        <dbReference type="EMBL" id="KAK2196353.1"/>
    </source>
</evidence>
<evidence type="ECO:0000313" key="2">
    <source>
        <dbReference type="Proteomes" id="UP001214638"/>
    </source>
</evidence>